<reference evidence="4" key="2">
    <citation type="submission" date="2025-04" db="UniProtKB">
        <authorList>
            <consortium name="RefSeq"/>
        </authorList>
    </citation>
    <scope>IDENTIFICATION</scope>
</reference>
<proteinExistence type="predicted"/>
<feature type="region of interest" description="Disordered" evidence="1">
    <location>
        <begin position="1310"/>
        <end position="1386"/>
    </location>
</feature>
<feature type="compositionally biased region" description="Basic and acidic residues" evidence="1">
    <location>
        <begin position="516"/>
        <end position="534"/>
    </location>
</feature>
<feature type="region of interest" description="Disordered" evidence="1">
    <location>
        <begin position="660"/>
        <end position="679"/>
    </location>
</feature>
<feature type="region of interest" description="Disordered" evidence="1">
    <location>
        <begin position="1040"/>
        <end position="1128"/>
    </location>
</feature>
<reference evidence="2" key="3">
    <citation type="submission" date="2025-05" db="UniProtKB">
        <authorList>
            <consortium name="EnsemblMetazoa"/>
        </authorList>
    </citation>
    <scope>IDENTIFICATION</scope>
</reference>
<protein>
    <submittedName>
        <fullName evidence="4">PHD finger protein rhinoceros isoform X1</fullName>
    </submittedName>
</protein>
<dbReference type="SMART" id="SM00667">
    <property type="entry name" value="LisH"/>
    <property type="match status" value="1"/>
</dbReference>
<dbReference type="CTD" id="360145"/>
<feature type="compositionally biased region" description="Polar residues" evidence="1">
    <location>
        <begin position="106"/>
        <end position="123"/>
    </location>
</feature>
<accession>A0A6P4FLW3</accession>
<feature type="compositionally biased region" description="Polar residues" evidence="1">
    <location>
        <begin position="133"/>
        <end position="142"/>
    </location>
</feature>
<dbReference type="EnsemblMetazoa" id="XM_017130762.2">
    <property type="protein sequence ID" value="XP_016986251.1"/>
    <property type="gene ID" value="LOC108049551"/>
</dbReference>
<dbReference type="PANTHER" id="PTHR48125">
    <property type="entry name" value="LP07818P1"/>
    <property type="match status" value="1"/>
</dbReference>
<dbReference type="PROSITE" id="PS50896">
    <property type="entry name" value="LISH"/>
    <property type="match status" value="1"/>
</dbReference>
<dbReference type="InterPro" id="IPR006594">
    <property type="entry name" value="LisH"/>
</dbReference>
<feature type="compositionally biased region" description="Basic and acidic residues" evidence="1">
    <location>
        <begin position="1040"/>
        <end position="1077"/>
    </location>
</feature>
<feature type="region of interest" description="Disordered" evidence="1">
    <location>
        <begin position="1002"/>
        <end position="1027"/>
    </location>
</feature>
<feature type="compositionally biased region" description="Polar residues" evidence="1">
    <location>
        <begin position="702"/>
        <end position="713"/>
    </location>
</feature>
<feature type="region of interest" description="Disordered" evidence="1">
    <location>
        <begin position="106"/>
        <end position="144"/>
    </location>
</feature>
<dbReference type="OrthoDB" id="6287635at2759"/>
<feature type="compositionally biased region" description="Pro residues" evidence="1">
    <location>
        <begin position="1341"/>
        <end position="1366"/>
    </location>
</feature>
<feature type="compositionally biased region" description="Basic and acidic residues" evidence="1">
    <location>
        <begin position="1225"/>
        <end position="1247"/>
    </location>
</feature>
<feature type="region of interest" description="Disordered" evidence="1">
    <location>
        <begin position="516"/>
        <end position="544"/>
    </location>
</feature>
<evidence type="ECO:0000313" key="4">
    <source>
        <dbReference type="RefSeq" id="XP_016986251.1"/>
    </source>
</evidence>
<feature type="compositionally biased region" description="Basic and acidic residues" evidence="1">
    <location>
        <begin position="1377"/>
        <end position="1386"/>
    </location>
</feature>
<evidence type="ECO:0000256" key="1">
    <source>
        <dbReference type="SAM" id="MobiDB-lite"/>
    </source>
</evidence>
<feature type="region of interest" description="Disordered" evidence="1">
    <location>
        <begin position="1495"/>
        <end position="1626"/>
    </location>
</feature>
<feature type="region of interest" description="Disordered" evidence="1">
    <location>
        <begin position="173"/>
        <end position="217"/>
    </location>
</feature>
<sequence>MESIVLHSDVARLVLGYLVNQNLKRAAHTLCRTSPHLQEEFLALKQGLQTHNFLNGGLEEIICEHVKITGLVASAVQKLPLEARLQYQQLKLSERVNELIGTVEKSSCTNDSSNQGEPSISLSQRKRRLRTHSPVNSLTPSFSKRPRLLPPHLYCSINREKLKLSFGACQEDQADDLEEEDEGSTTATDDLEEEELTPVNGPGPRNNSTPRQGHDELNPLVLTPQSMPELASAIIKNQDFQATLVKNINVALQTVTVNNPAVSCDAMLDGLVKNILEATEKDPSFDRIIQEVVIGDPPPDEEVPGVSNAMAAPTVAVIPAVAGQVPPAELPVDPVPPQTPLIIRTAVAATTGTNADPNFSISKLIVLNSNESVQKMVAGIDTSNVSFTSDGLNLNFADPSSMLTEAEAAAGGQVCVDATTGQLTFPMYLSNGGLLSHFPFLVNNEWVAQQLGPDAFANVDDSHIEICLPEPITLSANQLPPNSIIINSAQKQPPAPSTEPPVQLIKENVKGEKAVKVSAPKEKLEEQLEEEQRKVPPASLDSSRQVMERVTPSAAGIINVKAFRSLSTPRKRTSHVRTLTFSPKVHAGGVLHPNTPLSTRRPGLLAKAKEKPIINHVEIIQPACDLSSTEGLGGVPPLFAMEECSNQTVIKAHPPAAAPAASLVATPKRKQKRQAAVKACKRIISQAESESKTDQDQDKNVPGNTSASSTSPSAHDDSAEASKENLQEEQKIERKTDGGCSSAREPVTENDMAAWQRQLHGSNSDLESRLREINSKREEVKLTGRSRRLKKKATPTSIATRVRKTPVVKAKVESKNQIKKALRSVGDSTEKINIKIITPQKPKALRKKKVLEVKEEIIEETLVEEIVEETIVEVNETDQQKVNDPEKAKAKDQDQMKALVAEQAPPNMAMLLDTPFKASPIGAGAGDAAGGATTSKQASGAGVAAIPPTPGMAIPPLDTPYGKLPSSSFLFGSDTKSIMDTPQLSAITPGFRLTPFGQIPGTPVGSAAKTEYSSGSSYYRPDEAEHTDANAQCAIQQWEDIHEKTQPKERFKDKGKKIITEKELPQKGDESPKEKRQPRQRKQSLYREEEHPEDNKKTPKRPDKQSEEHAQKEEIDVDEKEKLLEKTPAVVKQPVVLSLEPTVLRRVRSFGSEAVDSAESAAAGSFPSDHQQLPHYKLLPGLPEAIIEGSSSSSSSATSTSSSSSSSSSSSNSTSSSSSSSQSSHSERSNQGDAKDENVELECPKEDQVLLNIDNLSNISSTEDEEWLKAATGLLDNAAHPMLAIDSLPGQLVSQDGEVRYPIRNWLTPSKEQAQEANTSGESRTLPPLPAPMGARIGVAPPLPPLPPADPQPPPPPPPPPSPQIAPAPTVILQQENQRKKLDEKRQRVMAKFKEQSQPAKIQSKKTATKKFTAMRETAKLANPSIQKSPKKREHVEPLKTKGARKEIEPTVKVEATKSSDLSGAAPKDVPIDPPPSKLDPALLIALNLSAKKQEPLTTTDKPKVTRAAVEIAAQPAPGKRGRPKKALTGETTKICMRRSSRLIDNKTPAPEEPFKAIGDDQTKANDKASTKKPVKKRVEARVPSSTTSASALPMVAEAESTQGSPEQQKGKTKTIPRPRSEPSSDFELDICLSSSQERCTLTHSYEDNGPKSSNPMMRQPASYFKSYQMQLMTEDDQVRTMRTTNFQMLNLNQQLASVIRNIPKKRIRRLTSNSGAIAMGGSASGTGTEVAAAGDQPSATSTPLVEKPPSKSDPQDEDDLEVAAINSTPKAATSSSGGGDEETPENPAQQKDSQNQNHSVEIEDIESILSHLHGT</sequence>
<dbReference type="GeneID" id="108049551"/>
<feature type="region of interest" description="Disordered" evidence="1">
    <location>
        <begin position="1418"/>
        <end position="1477"/>
    </location>
</feature>
<reference evidence="3" key="1">
    <citation type="journal article" date="2021" name="Elife">
        <title>Highly contiguous assemblies of 101 drosophilid genomes.</title>
        <authorList>
            <person name="Kim B.Y."/>
            <person name="Wang J.R."/>
            <person name="Miller D.E."/>
            <person name="Barmina O."/>
            <person name="Delaney E."/>
            <person name="Thompson A."/>
            <person name="Comeault A.A."/>
            <person name="Peede D."/>
            <person name="D'Agostino E.R."/>
            <person name="Pelaez J."/>
            <person name="Aguilar J.M."/>
            <person name="Haji D."/>
            <person name="Matsunaga T."/>
            <person name="Armstrong E.E."/>
            <person name="Zych M."/>
            <person name="Ogawa Y."/>
            <person name="Stamenkovic-Radak M."/>
            <person name="Jelic M."/>
            <person name="Veselinovic M.S."/>
            <person name="Tanaskovic M."/>
            <person name="Eric P."/>
            <person name="Gao J.J."/>
            <person name="Katoh T.K."/>
            <person name="Toda M.J."/>
            <person name="Watabe H."/>
            <person name="Watada M."/>
            <person name="Davis J.S."/>
            <person name="Moyle L.C."/>
            <person name="Manoli G."/>
            <person name="Bertolini E."/>
            <person name="Kostal V."/>
            <person name="Hawley R.S."/>
            <person name="Takahashi A."/>
            <person name="Jones C.D."/>
            <person name="Price D.K."/>
            <person name="Whiteman N."/>
            <person name="Kopp A."/>
            <person name="Matute D.R."/>
            <person name="Petrov D.A."/>
        </authorList>
    </citation>
    <scope>NUCLEOTIDE SEQUENCE [LARGE SCALE GENOMIC DNA]</scope>
</reference>
<feature type="compositionally biased region" description="Acidic residues" evidence="1">
    <location>
        <begin position="173"/>
        <end position="196"/>
    </location>
</feature>
<feature type="compositionally biased region" description="Low complexity" evidence="1">
    <location>
        <begin position="1717"/>
        <end position="1728"/>
    </location>
</feature>
<feature type="region of interest" description="Disordered" evidence="1">
    <location>
        <begin position="1717"/>
        <end position="1816"/>
    </location>
</feature>
<feature type="compositionally biased region" description="Basic residues" evidence="1">
    <location>
        <begin position="667"/>
        <end position="679"/>
    </location>
</feature>
<organism evidence="4">
    <name type="scientific">Drosophila rhopaloa</name>
    <name type="common">Fruit fly</name>
    <dbReference type="NCBI Taxonomy" id="1041015"/>
    <lineage>
        <taxon>Eukaryota</taxon>
        <taxon>Metazoa</taxon>
        <taxon>Ecdysozoa</taxon>
        <taxon>Arthropoda</taxon>
        <taxon>Hexapoda</taxon>
        <taxon>Insecta</taxon>
        <taxon>Pterygota</taxon>
        <taxon>Neoptera</taxon>
        <taxon>Endopterygota</taxon>
        <taxon>Diptera</taxon>
        <taxon>Brachycera</taxon>
        <taxon>Muscomorpha</taxon>
        <taxon>Ephydroidea</taxon>
        <taxon>Drosophilidae</taxon>
        <taxon>Drosophila</taxon>
        <taxon>Sophophora</taxon>
    </lineage>
</organism>
<feature type="region of interest" description="Disordered" evidence="1">
    <location>
        <begin position="687"/>
        <end position="745"/>
    </location>
</feature>
<feature type="compositionally biased region" description="Polar residues" evidence="1">
    <location>
        <begin position="1310"/>
        <end position="1323"/>
    </location>
</feature>
<evidence type="ECO:0000313" key="2">
    <source>
        <dbReference type="EnsemblMetazoa" id="XP_016986251.1"/>
    </source>
</evidence>
<feature type="compositionally biased region" description="Low complexity" evidence="1">
    <location>
        <begin position="1190"/>
        <end position="1224"/>
    </location>
</feature>
<feature type="compositionally biased region" description="Polar residues" evidence="1">
    <location>
        <begin position="1787"/>
        <end position="1800"/>
    </location>
</feature>
<feature type="compositionally biased region" description="Polar residues" evidence="1">
    <location>
        <begin position="1766"/>
        <end position="1776"/>
    </location>
</feature>
<keyword evidence="3" id="KW-1185">Reference proteome</keyword>
<feature type="compositionally biased region" description="Low complexity" evidence="1">
    <location>
        <begin position="1152"/>
        <end position="1165"/>
    </location>
</feature>
<feature type="compositionally biased region" description="Basic and acidic residues" evidence="1">
    <location>
        <begin position="1553"/>
        <end position="1570"/>
    </location>
</feature>
<evidence type="ECO:0000313" key="3">
    <source>
        <dbReference type="Proteomes" id="UP001652680"/>
    </source>
</evidence>
<feature type="compositionally biased region" description="Basic and acidic residues" evidence="1">
    <location>
        <begin position="689"/>
        <end position="699"/>
    </location>
</feature>
<dbReference type="PANTHER" id="PTHR48125:SF10">
    <property type="entry name" value="OS12G0136300 PROTEIN"/>
    <property type="match status" value="1"/>
</dbReference>
<dbReference type="Proteomes" id="UP001652680">
    <property type="component" value="Unassembled WGS sequence"/>
</dbReference>
<feature type="compositionally biased region" description="Basic and acidic residues" evidence="1">
    <location>
        <begin position="1085"/>
        <end position="1125"/>
    </location>
</feature>
<feature type="region of interest" description="Disordered" evidence="1">
    <location>
        <begin position="1152"/>
        <end position="1247"/>
    </location>
</feature>
<feature type="compositionally biased region" description="Basic and acidic residues" evidence="1">
    <location>
        <begin position="714"/>
        <end position="737"/>
    </location>
</feature>
<gene>
    <name evidence="4" type="primary">LOC108049551</name>
    <name evidence="2" type="synonym">108049551</name>
</gene>
<dbReference type="RefSeq" id="XP_016986251.1">
    <property type="nucleotide sequence ID" value="XM_017130762.1"/>
</dbReference>
<feature type="compositionally biased region" description="Basic and acidic residues" evidence="1">
    <location>
        <begin position="1434"/>
        <end position="1458"/>
    </location>
</feature>
<name>A0A6P4FLW3_DRORH</name>